<protein>
    <submittedName>
        <fullName evidence="2">Uncharacterized protein</fullName>
    </submittedName>
</protein>
<evidence type="ECO:0000256" key="1">
    <source>
        <dbReference type="SAM" id="Phobius"/>
    </source>
</evidence>
<dbReference type="RefSeq" id="WP_166857119.1">
    <property type="nucleotide sequence ID" value="NZ_JAAQOM010000002.1"/>
</dbReference>
<keyword evidence="1" id="KW-0472">Membrane</keyword>
<accession>A0ABX0P7X3</accession>
<keyword evidence="1" id="KW-1133">Transmembrane helix</keyword>
<dbReference type="EMBL" id="JAAQOM010000002">
    <property type="protein sequence ID" value="NIA53021.1"/>
    <property type="molecule type" value="Genomic_DNA"/>
</dbReference>
<organism evidence="2 3">
    <name type="scientific">Telluria antibiotica</name>
    <dbReference type="NCBI Taxonomy" id="2717319"/>
    <lineage>
        <taxon>Bacteria</taxon>
        <taxon>Pseudomonadati</taxon>
        <taxon>Pseudomonadota</taxon>
        <taxon>Betaproteobacteria</taxon>
        <taxon>Burkholderiales</taxon>
        <taxon>Oxalobacteraceae</taxon>
        <taxon>Telluria group</taxon>
        <taxon>Telluria</taxon>
    </lineage>
</organism>
<sequence>MPPRRRATRGRAPSWQSYLLGLPVFPALIGMVARLGDLERFADLIRRVEL</sequence>
<gene>
    <name evidence="2" type="ORF">HAV22_05050</name>
</gene>
<comment type="caution">
    <text evidence="2">The sequence shown here is derived from an EMBL/GenBank/DDBJ whole genome shotgun (WGS) entry which is preliminary data.</text>
</comment>
<evidence type="ECO:0000313" key="3">
    <source>
        <dbReference type="Proteomes" id="UP000716322"/>
    </source>
</evidence>
<keyword evidence="1" id="KW-0812">Transmembrane</keyword>
<name>A0ABX0P7X3_9BURK</name>
<feature type="transmembrane region" description="Helical" evidence="1">
    <location>
        <begin position="15"/>
        <end position="36"/>
    </location>
</feature>
<keyword evidence="3" id="KW-1185">Reference proteome</keyword>
<evidence type="ECO:0000313" key="2">
    <source>
        <dbReference type="EMBL" id="NIA53021.1"/>
    </source>
</evidence>
<dbReference type="Proteomes" id="UP000716322">
    <property type="component" value="Unassembled WGS sequence"/>
</dbReference>
<proteinExistence type="predicted"/>
<reference evidence="2 3" key="1">
    <citation type="submission" date="2020-03" db="EMBL/GenBank/DDBJ databases">
        <title>Genome sequence of strain Massilia sp. TW-1.</title>
        <authorList>
            <person name="Chaudhary D.K."/>
        </authorList>
    </citation>
    <scope>NUCLEOTIDE SEQUENCE [LARGE SCALE GENOMIC DNA]</scope>
    <source>
        <strain evidence="2 3">TW-1</strain>
    </source>
</reference>